<proteinExistence type="predicted"/>
<dbReference type="InterPro" id="IPR052969">
    <property type="entry name" value="Thr-specific_kinase-like"/>
</dbReference>
<keyword evidence="2" id="KW-0472">Membrane</keyword>
<organism evidence="4">
    <name type="scientific">Candidatus Kentrum sp. LPFa</name>
    <dbReference type="NCBI Taxonomy" id="2126335"/>
    <lineage>
        <taxon>Bacteria</taxon>
        <taxon>Pseudomonadati</taxon>
        <taxon>Pseudomonadota</taxon>
        <taxon>Gammaproteobacteria</taxon>
        <taxon>Candidatus Kentrum</taxon>
    </lineage>
</organism>
<evidence type="ECO:0000313" key="4">
    <source>
        <dbReference type="EMBL" id="VFK10767.1"/>
    </source>
</evidence>
<gene>
    <name evidence="4" type="ORF">BECKLPF1236A_GA0070988_1004311</name>
    <name evidence="5" type="ORF">BECKLPF1236C_GA0070990_1004411</name>
</gene>
<dbReference type="InterPro" id="IPR002035">
    <property type="entry name" value="VWF_A"/>
</dbReference>
<dbReference type="Gene3D" id="3.40.50.410">
    <property type="entry name" value="von Willebrand factor, type A domain"/>
    <property type="match status" value="1"/>
</dbReference>
<dbReference type="PANTHER" id="PTHR47763:SF1">
    <property type="entry name" value="DUF659 DOMAIN-CONTAINING PROTEIN"/>
    <property type="match status" value="1"/>
</dbReference>
<feature type="transmembrane region" description="Helical" evidence="2">
    <location>
        <begin position="75"/>
        <end position="93"/>
    </location>
</feature>
<dbReference type="SUPFAM" id="SSF53300">
    <property type="entry name" value="vWA-like"/>
    <property type="match status" value="1"/>
</dbReference>
<keyword evidence="4" id="KW-0808">Transferase</keyword>
<dbReference type="InterPro" id="IPR036465">
    <property type="entry name" value="vWFA_dom_sf"/>
</dbReference>
<dbReference type="GO" id="GO:0005737">
    <property type="term" value="C:cytoplasm"/>
    <property type="evidence" value="ECO:0007669"/>
    <property type="project" value="TreeGrafter"/>
</dbReference>
<protein>
    <submittedName>
        <fullName evidence="4">Serine/threonine-protein kinase PpkA</fullName>
    </submittedName>
</protein>
<dbReference type="CDD" id="cd00198">
    <property type="entry name" value="vWFA"/>
    <property type="match status" value="1"/>
</dbReference>
<keyword evidence="2" id="KW-0812">Transmembrane</keyword>
<evidence type="ECO:0000256" key="1">
    <source>
        <dbReference type="SAM" id="MobiDB-lite"/>
    </source>
</evidence>
<feature type="domain" description="VWFA" evidence="3">
    <location>
        <begin position="308"/>
        <end position="516"/>
    </location>
</feature>
<sequence>MRLLHEVQNLVAQGGAAKIKCNKHLILKDRENHIFLDPLLCRARDGSCKALKDISLISSTMKKVKNKKSMLERNIFLLFLFAIVCAPNFVFSAQPDIRKPLLMEGKRSLYQRVLAKPGADLYSKPGASGKSKPITPFTVYYVYSRHIASGARWVEVGINAHGNIHGWVAERDLVEWKQVLTVAFREPVGQDRVLLFRDKNSLKDLVETRDLTAYGQLYKKAEAGELSMDGAVVAIQPKEHVDLREDFYLIPIHQHEDVYLGDKKALMLKVTSVPLAGEARVKTKKRPLKEKKRREEKSLQRHSNYRAGVVFVIDSTLSMGPYIKRTREAVRKIYARLERGGLAKKVNFGLVDFRDSIQAVQGLEYLAKVHVTLADGASPKGFFSRINALEPARISSDGFIEDAYAGVKLGLDAIDWRGHDARYIVLITDAGARNARDPLSHTRLDAEELRRIAKANDVAILVLHLLTPSGVGNHALAAEQYKTLSHYPGIGSFYYGVETGNVARFGRALDALANQIADQVQEVIRIELPRRIVNGKKAYMSSGEGKIFTSSPLIALQEKVSKLGYALQMRYLRKHKDGKIPIVFDAWLLDHDFRNPERATLDVRVLLTRNQLSDLQSVLRQVLNTAEEGLLSPRNFLNDLKSLAASLRRTPDEIGESTIAASGTGSNLADLGYMREYIEDLPYTGEIMDLSLEAWEVWPAKQQLAFIDDLENRINYYKALHDHTDLWISLDGGSVNGDSVFALPLEMLP</sequence>
<evidence type="ECO:0000259" key="3">
    <source>
        <dbReference type="PROSITE" id="PS50234"/>
    </source>
</evidence>
<feature type="compositionally biased region" description="Basic residues" evidence="1">
    <location>
        <begin position="282"/>
        <end position="292"/>
    </location>
</feature>
<accession>A0A450W0Z6</accession>
<dbReference type="EMBL" id="CAADFM010000043">
    <property type="protein sequence ID" value="VFK10767.1"/>
    <property type="molecule type" value="Genomic_DNA"/>
</dbReference>
<dbReference type="EMBL" id="CAADFP010000044">
    <property type="protein sequence ID" value="VFK27284.1"/>
    <property type="molecule type" value="Genomic_DNA"/>
</dbReference>
<keyword evidence="2" id="KW-1133">Transmembrane helix</keyword>
<evidence type="ECO:0000313" key="5">
    <source>
        <dbReference type="EMBL" id="VFK27284.1"/>
    </source>
</evidence>
<feature type="region of interest" description="Disordered" evidence="1">
    <location>
        <begin position="281"/>
        <end position="300"/>
    </location>
</feature>
<dbReference type="PROSITE" id="PS50234">
    <property type="entry name" value="VWFA"/>
    <property type="match status" value="1"/>
</dbReference>
<dbReference type="GO" id="GO:0004674">
    <property type="term" value="F:protein serine/threonine kinase activity"/>
    <property type="evidence" value="ECO:0007669"/>
    <property type="project" value="TreeGrafter"/>
</dbReference>
<reference evidence="4" key="1">
    <citation type="submission" date="2019-02" db="EMBL/GenBank/DDBJ databases">
        <authorList>
            <person name="Gruber-Vodicka R. H."/>
            <person name="Seah K. B. B."/>
        </authorList>
    </citation>
    <scope>NUCLEOTIDE SEQUENCE</scope>
    <source>
        <strain evidence="4">BECK_S312</strain>
        <strain evidence="5">BECK_S426</strain>
    </source>
</reference>
<evidence type="ECO:0000256" key="2">
    <source>
        <dbReference type="SAM" id="Phobius"/>
    </source>
</evidence>
<keyword evidence="4" id="KW-0418">Kinase</keyword>
<dbReference type="PANTHER" id="PTHR47763">
    <property type="entry name" value="ALPHA-PROTEIN KINASE VWKA"/>
    <property type="match status" value="1"/>
</dbReference>
<name>A0A450W0Z6_9GAMM</name>
<dbReference type="AlphaFoldDB" id="A0A450W0Z6"/>